<evidence type="ECO:0000313" key="2">
    <source>
        <dbReference type="EMBL" id="GIG09882.1"/>
    </source>
</evidence>
<reference evidence="2 3" key="1">
    <citation type="submission" date="2021-01" db="EMBL/GenBank/DDBJ databases">
        <title>Whole genome shotgun sequence of Catellatospora coxensis NBRC 107359.</title>
        <authorList>
            <person name="Komaki H."/>
            <person name="Tamura T."/>
        </authorList>
    </citation>
    <scope>NUCLEOTIDE SEQUENCE [LARGE SCALE GENOMIC DNA]</scope>
    <source>
        <strain evidence="2 3">NBRC 107359</strain>
    </source>
</reference>
<organism evidence="2 3">
    <name type="scientific">Catellatospora coxensis</name>
    <dbReference type="NCBI Taxonomy" id="310354"/>
    <lineage>
        <taxon>Bacteria</taxon>
        <taxon>Bacillati</taxon>
        <taxon>Actinomycetota</taxon>
        <taxon>Actinomycetes</taxon>
        <taxon>Micromonosporales</taxon>
        <taxon>Micromonosporaceae</taxon>
        <taxon>Catellatospora</taxon>
    </lineage>
</organism>
<dbReference type="CDD" id="cd04301">
    <property type="entry name" value="NAT_SF"/>
    <property type="match status" value="1"/>
</dbReference>
<sequence length="359" mass="39425">MRWGVGAGDAGGMSLRIAPVSVDDPASVEAWVQVLDEVRVHEFPHFPRVTRRAGEAMLRHLFPARGIEHHVAWLDGEPVGRLETSWMTEENLRVLFFTLEVVPRSRRRGVGRALYGRVLECAGEQGRTVLLTGSSLSMEGLPAPDEAPVGFAAALGFASTLPEVQRRLVVADIDENVLAGMAAAARDRSAGYRVVQWRDGAPAELAERVAYLDSRLISDAPMGDMQVEPEKPDVARMRQTEAVLAGRGRRLYHTGAVHEDTGDLVAWTTISTGAETPGHAWQQITIVDPKHRGHRLGALVKVANLHFFRAAEPEVTVIDTFNAAENSFMISINEQMGFRRIAAFQNWQRELGDSTEPAA</sequence>
<dbReference type="Gene3D" id="3.40.630.30">
    <property type="match status" value="1"/>
</dbReference>
<dbReference type="InterPro" id="IPR016181">
    <property type="entry name" value="Acyl_CoA_acyltransferase"/>
</dbReference>
<dbReference type="InterPro" id="IPR000182">
    <property type="entry name" value="GNAT_dom"/>
</dbReference>
<name>A0A8J3KVQ9_9ACTN</name>
<dbReference type="AlphaFoldDB" id="A0A8J3KVQ9"/>
<evidence type="ECO:0000313" key="3">
    <source>
        <dbReference type="Proteomes" id="UP000630887"/>
    </source>
</evidence>
<dbReference type="EMBL" id="BONI01000074">
    <property type="protein sequence ID" value="GIG09882.1"/>
    <property type="molecule type" value="Genomic_DNA"/>
</dbReference>
<comment type="caution">
    <text evidence="2">The sequence shown here is derived from an EMBL/GenBank/DDBJ whole genome shotgun (WGS) entry which is preliminary data.</text>
</comment>
<accession>A0A8J3KVQ9</accession>
<protein>
    <submittedName>
        <fullName evidence="2">GNAT family N-acetyltransferase</fullName>
    </submittedName>
</protein>
<dbReference type="Pfam" id="PF00583">
    <property type="entry name" value="Acetyltransf_1"/>
    <property type="match status" value="1"/>
</dbReference>
<dbReference type="PROSITE" id="PS51186">
    <property type="entry name" value="GNAT"/>
    <property type="match status" value="1"/>
</dbReference>
<proteinExistence type="predicted"/>
<feature type="domain" description="N-acetyltransferase" evidence="1">
    <location>
        <begin position="15"/>
        <end position="180"/>
    </location>
</feature>
<gene>
    <name evidence="2" type="ORF">Cco03nite_65820</name>
</gene>
<dbReference type="GO" id="GO:0016747">
    <property type="term" value="F:acyltransferase activity, transferring groups other than amino-acyl groups"/>
    <property type="evidence" value="ECO:0007669"/>
    <property type="project" value="InterPro"/>
</dbReference>
<keyword evidence="3" id="KW-1185">Reference proteome</keyword>
<evidence type="ECO:0000259" key="1">
    <source>
        <dbReference type="PROSITE" id="PS51186"/>
    </source>
</evidence>
<dbReference type="SUPFAM" id="SSF55729">
    <property type="entry name" value="Acyl-CoA N-acyltransferases (Nat)"/>
    <property type="match status" value="2"/>
</dbReference>
<dbReference type="Proteomes" id="UP000630887">
    <property type="component" value="Unassembled WGS sequence"/>
</dbReference>